<evidence type="ECO:0000313" key="12">
    <source>
        <dbReference type="Proteomes" id="UP000287296"/>
    </source>
</evidence>
<reference evidence="11 12" key="1">
    <citation type="submission" date="2018-12" db="EMBL/GenBank/DDBJ databases">
        <authorList>
            <person name="Sun L."/>
            <person name="Chen Z."/>
        </authorList>
    </citation>
    <scope>NUCLEOTIDE SEQUENCE [LARGE SCALE GENOMIC DNA]</scope>
    <source>
        <strain evidence="11 12">LMG 29736</strain>
    </source>
</reference>
<dbReference type="CDD" id="cd00143">
    <property type="entry name" value="PP2Cc"/>
    <property type="match status" value="1"/>
</dbReference>
<dbReference type="SUPFAM" id="SSF81606">
    <property type="entry name" value="PP2C-like"/>
    <property type="match status" value="1"/>
</dbReference>
<evidence type="ECO:0000256" key="1">
    <source>
        <dbReference type="ARBA" id="ARBA00001936"/>
    </source>
</evidence>
<dbReference type="PANTHER" id="PTHR47992">
    <property type="entry name" value="PROTEIN PHOSPHATASE"/>
    <property type="match status" value="1"/>
</dbReference>
<evidence type="ECO:0000256" key="4">
    <source>
        <dbReference type="ARBA" id="ARBA00022801"/>
    </source>
</evidence>
<dbReference type="Pfam" id="PF13672">
    <property type="entry name" value="PP2C_2"/>
    <property type="match status" value="1"/>
</dbReference>
<keyword evidence="13" id="KW-1185">Reference proteome</keyword>
<dbReference type="SMART" id="SM00332">
    <property type="entry name" value="PP2Cc"/>
    <property type="match status" value="1"/>
</dbReference>
<dbReference type="SMART" id="SM00331">
    <property type="entry name" value="PP2C_SIG"/>
    <property type="match status" value="1"/>
</dbReference>
<dbReference type="Proteomes" id="UP000287296">
    <property type="component" value="Unassembled WGS sequence"/>
</dbReference>
<comment type="caution">
    <text evidence="11">The sequence shown here is derived from an EMBL/GenBank/DDBJ whole genome shotgun (WGS) entry which is preliminary data.</text>
</comment>
<evidence type="ECO:0000256" key="7">
    <source>
        <dbReference type="ARBA" id="ARBA00047761"/>
    </source>
</evidence>
<evidence type="ECO:0000256" key="3">
    <source>
        <dbReference type="ARBA" id="ARBA00022723"/>
    </source>
</evidence>
<evidence type="ECO:0000256" key="2">
    <source>
        <dbReference type="ARBA" id="ARBA00013081"/>
    </source>
</evidence>
<comment type="catalytic activity">
    <reaction evidence="8">
        <text>O-phospho-L-threonyl-[protein] + H2O = L-threonyl-[protein] + phosphate</text>
        <dbReference type="Rhea" id="RHEA:47004"/>
        <dbReference type="Rhea" id="RHEA-COMP:11060"/>
        <dbReference type="Rhea" id="RHEA-COMP:11605"/>
        <dbReference type="ChEBI" id="CHEBI:15377"/>
        <dbReference type="ChEBI" id="CHEBI:30013"/>
        <dbReference type="ChEBI" id="CHEBI:43474"/>
        <dbReference type="ChEBI" id="CHEBI:61977"/>
        <dbReference type="EC" id="3.1.3.16"/>
    </reaction>
</comment>
<dbReference type="NCBIfam" id="NF033484">
    <property type="entry name" value="Stp1_PP2C_phos"/>
    <property type="match status" value="1"/>
</dbReference>
<keyword evidence="3" id="KW-0479">Metal-binding</keyword>
<keyword evidence="4" id="KW-0378">Hydrolase</keyword>
<keyword evidence="5" id="KW-0904">Protein phosphatase</keyword>
<dbReference type="InterPro" id="IPR036457">
    <property type="entry name" value="PPM-type-like_dom_sf"/>
</dbReference>
<dbReference type="Gene3D" id="3.60.40.10">
    <property type="entry name" value="PPM-type phosphatase domain"/>
    <property type="match status" value="1"/>
</dbReference>
<gene>
    <name evidence="11" type="ORF">D5F11_005515</name>
    <name evidence="10" type="ORF">J6TS1_05120</name>
</gene>
<dbReference type="FunFam" id="3.60.40.10:FF:000002">
    <property type="entry name" value="Serine/threonine phosphatase stp"/>
    <property type="match status" value="1"/>
</dbReference>
<dbReference type="PROSITE" id="PS51746">
    <property type="entry name" value="PPM_2"/>
    <property type="match status" value="1"/>
</dbReference>
<accession>A0A429XBJ1</accession>
<evidence type="ECO:0000256" key="5">
    <source>
        <dbReference type="ARBA" id="ARBA00022912"/>
    </source>
</evidence>
<dbReference type="EC" id="3.1.3.16" evidence="2"/>
<dbReference type="GO" id="GO:0004722">
    <property type="term" value="F:protein serine/threonine phosphatase activity"/>
    <property type="evidence" value="ECO:0007669"/>
    <property type="project" value="UniProtKB-EC"/>
</dbReference>
<evidence type="ECO:0000256" key="6">
    <source>
        <dbReference type="ARBA" id="ARBA00023211"/>
    </source>
</evidence>
<dbReference type="OrthoDB" id="9801841at2"/>
<sequence length="253" mass="27716">MLAIFKTDKGKVRPHNEDNGGIFINGQGEMLAIVADGMGGHKAGEVASGIAVNELKGHWQEVDTSLSPAEAEQWLQDHVTEVNKKIFDHSKENLQCEGMGTTIVTAICTDRFATVANVGDSRCYVMNDQGYNQLTEDHSFVNELVKTGQISPEDAVHHPRKNIVLKAAGTQEEVEIDIKTITFEEGDKIMLCSDGLSDKVSKAEMEEILKASLAKEEKAERLIVLANQYGGEDNISLALIEYGTCDESRCNEC</sequence>
<reference evidence="10 13" key="2">
    <citation type="submission" date="2021-03" db="EMBL/GenBank/DDBJ databases">
        <title>Antimicrobial resistance genes in bacteria isolated from Japanese honey, and their potential for conferring macrolide and lincosamide resistance in the American foulbrood pathogen Paenibacillus larvae.</title>
        <authorList>
            <person name="Okamoto M."/>
            <person name="Kumagai M."/>
            <person name="Kanamori H."/>
            <person name="Takamatsu D."/>
        </authorList>
    </citation>
    <scope>NUCLEOTIDE SEQUENCE [LARGE SCALE GENOMIC DNA]</scope>
    <source>
        <strain evidence="10 13">J6TS1</strain>
    </source>
</reference>
<proteinExistence type="predicted"/>
<evidence type="ECO:0000313" key="10">
    <source>
        <dbReference type="EMBL" id="GIN94642.1"/>
    </source>
</evidence>
<dbReference type="RefSeq" id="WP_120115208.1">
    <property type="nucleotide sequence ID" value="NZ_BORI01000007.1"/>
</dbReference>
<dbReference type="GO" id="GO:0046872">
    <property type="term" value="F:metal ion binding"/>
    <property type="evidence" value="ECO:0007669"/>
    <property type="project" value="UniProtKB-KW"/>
</dbReference>
<dbReference type="EMBL" id="BORJ01000001">
    <property type="protein sequence ID" value="GIN94642.1"/>
    <property type="molecule type" value="Genomic_DNA"/>
</dbReference>
<organism evidence="11 12">
    <name type="scientific">Siminovitchia terrae</name>
    <name type="common">Bacillus terrae</name>
    <dbReference type="NCBI Taxonomy" id="1914933"/>
    <lineage>
        <taxon>Bacteria</taxon>
        <taxon>Bacillati</taxon>
        <taxon>Bacillota</taxon>
        <taxon>Bacilli</taxon>
        <taxon>Bacillales</taxon>
        <taxon>Bacillaceae</taxon>
        <taxon>Siminovitchia</taxon>
    </lineage>
</organism>
<evidence type="ECO:0000259" key="9">
    <source>
        <dbReference type="PROSITE" id="PS51746"/>
    </source>
</evidence>
<comment type="cofactor">
    <cofactor evidence="1">
        <name>Mn(2+)</name>
        <dbReference type="ChEBI" id="CHEBI:29035"/>
    </cofactor>
</comment>
<name>A0A429XBJ1_SIMTE</name>
<evidence type="ECO:0000313" key="11">
    <source>
        <dbReference type="EMBL" id="RST60804.1"/>
    </source>
</evidence>
<dbReference type="InterPro" id="IPR001932">
    <property type="entry name" value="PPM-type_phosphatase-like_dom"/>
</dbReference>
<keyword evidence="6" id="KW-0464">Manganese</keyword>
<comment type="catalytic activity">
    <reaction evidence="7">
        <text>O-phospho-L-seryl-[protein] + H2O = L-seryl-[protein] + phosphate</text>
        <dbReference type="Rhea" id="RHEA:20629"/>
        <dbReference type="Rhea" id="RHEA-COMP:9863"/>
        <dbReference type="Rhea" id="RHEA-COMP:11604"/>
        <dbReference type="ChEBI" id="CHEBI:15377"/>
        <dbReference type="ChEBI" id="CHEBI:29999"/>
        <dbReference type="ChEBI" id="CHEBI:43474"/>
        <dbReference type="ChEBI" id="CHEBI:83421"/>
        <dbReference type="EC" id="3.1.3.16"/>
    </reaction>
</comment>
<dbReference type="Proteomes" id="UP000680670">
    <property type="component" value="Unassembled WGS sequence"/>
</dbReference>
<dbReference type="AlphaFoldDB" id="A0A429XBJ1"/>
<dbReference type="InterPro" id="IPR015655">
    <property type="entry name" value="PP2C"/>
</dbReference>
<evidence type="ECO:0000256" key="8">
    <source>
        <dbReference type="ARBA" id="ARBA00048336"/>
    </source>
</evidence>
<feature type="domain" description="PPM-type phosphatase" evidence="9">
    <location>
        <begin position="2"/>
        <end position="242"/>
    </location>
</feature>
<dbReference type="EMBL" id="QYTW02000003">
    <property type="protein sequence ID" value="RST60804.1"/>
    <property type="molecule type" value="Genomic_DNA"/>
</dbReference>
<evidence type="ECO:0000313" key="13">
    <source>
        <dbReference type="Proteomes" id="UP000680670"/>
    </source>
</evidence>
<protein>
    <recommendedName>
        <fullName evidence="2">protein-serine/threonine phosphatase</fullName>
        <ecNumber evidence="2">3.1.3.16</ecNumber>
    </recommendedName>
</protein>